<organism evidence="14 15">
    <name type="scientific">Meganyctiphanes norvegica</name>
    <name type="common">Northern krill</name>
    <name type="synonym">Thysanopoda norvegica</name>
    <dbReference type="NCBI Taxonomy" id="48144"/>
    <lineage>
        <taxon>Eukaryota</taxon>
        <taxon>Metazoa</taxon>
        <taxon>Ecdysozoa</taxon>
        <taxon>Arthropoda</taxon>
        <taxon>Crustacea</taxon>
        <taxon>Multicrustacea</taxon>
        <taxon>Malacostraca</taxon>
        <taxon>Eumalacostraca</taxon>
        <taxon>Eucarida</taxon>
        <taxon>Euphausiacea</taxon>
        <taxon>Euphausiidae</taxon>
        <taxon>Meganyctiphanes</taxon>
    </lineage>
</organism>
<evidence type="ECO:0000256" key="7">
    <source>
        <dbReference type="ARBA" id="ARBA00023136"/>
    </source>
</evidence>
<feature type="region of interest" description="Disordered" evidence="10">
    <location>
        <begin position="962"/>
        <end position="983"/>
    </location>
</feature>
<feature type="transmembrane region" description="Helical" evidence="11">
    <location>
        <begin position="935"/>
        <end position="957"/>
    </location>
</feature>
<dbReference type="CDD" id="cd00063">
    <property type="entry name" value="FN3"/>
    <property type="match status" value="6"/>
</dbReference>
<dbReference type="GO" id="GO:0007155">
    <property type="term" value="P:cell adhesion"/>
    <property type="evidence" value="ECO:0007669"/>
    <property type="project" value="UniProtKB-KW"/>
</dbReference>
<name>A0AAV2QQY4_MEGNR</name>
<dbReference type="EMBL" id="CAXKWB010008594">
    <property type="protein sequence ID" value="CAL4091609.1"/>
    <property type="molecule type" value="Genomic_DNA"/>
</dbReference>
<evidence type="ECO:0000256" key="5">
    <source>
        <dbReference type="ARBA" id="ARBA00022889"/>
    </source>
</evidence>
<evidence type="ECO:0000256" key="2">
    <source>
        <dbReference type="ARBA" id="ARBA00022692"/>
    </source>
</evidence>
<keyword evidence="4" id="KW-0677">Repeat</keyword>
<keyword evidence="9" id="KW-0393">Immunoglobulin domain</keyword>
<dbReference type="InterPro" id="IPR036116">
    <property type="entry name" value="FN3_sf"/>
</dbReference>
<dbReference type="FunFam" id="2.60.40.10:FF:000104">
    <property type="entry name" value="Down syndrome cell adhesion molecule b"/>
    <property type="match status" value="1"/>
</dbReference>
<evidence type="ECO:0008006" key="16">
    <source>
        <dbReference type="Google" id="ProtNLM"/>
    </source>
</evidence>
<evidence type="ECO:0000259" key="13">
    <source>
        <dbReference type="PROSITE" id="PS50853"/>
    </source>
</evidence>
<feature type="domain" description="Fibronectin type-III" evidence="13">
    <location>
        <begin position="445"/>
        <end position="537"/>
    </location>
</feature>
<dbReference type="AlphaFoldDB" id="A0AAV2QQY4"/>
<keyword evidence="5" id="KW-0130">Cell adhesion</keyword>
<accession>A0AAV2QQY4</accession>
<dbReference type="SMART" id="SM00409">
    <property type="entry name" value="IG"/>
    <property type="match status" value="3"/>
</dbReference>
<keyword evidence="6 11" id="KW-1133">Transmembrane helix</keyword>
<dbReference type="GO" id="GO:0016020">
    <property type="term" value="C:membrane"/>
    <property type="evidence" value="ECO:0007669"/>
    <property type="project" value="UniProtKB-SubCell"/>
</dbReference>
<feature type="domain" description="Fibronectin type-III" evidence="13">
    <location>
        <begin position="205"/>
        <end position="317"/>
    </location>
</feature>
<protein>
    <recommendedName>
        <fullName evidence="16">Down syndrome cell adhesion molecule-like protein Dscam2</fullName>
    </recommendedName>
</protein>
<dbReference type="InterPro" id="IPR056754">
    <property type="entry name" value="DSCAM/DSCAML_C"/>
</dbReference>
<gene>
    <name evidence="14" type="ORF">MNOR_LOCUS14383</name>
</gene>
<keyword evidence="8" id="KW-1015">Disulfide bond</keyword>
<dbReference type="FunFam" id="2.60.40.10:FF:000028">
    <property type="entry name" value="Neuronal cell adhesion molecule"/>
    <property type="match status" value="2"/>
</dbReference>
<dbReference type="SUPFAM" id="SSF48726">
    <property type="entry name" value="Immunoglobulin"/>
    <property type="match status" value="3"/>
</dbReference>
<dbReference type="GO" id="GO:0009653">
    <property type="term" value="P:anatomical structure morphogenesis"/>
    <property type="evidence" value="ECO:0007669"/>
    <property type="project" value="UniProtKB-ARBA"/>
</dbReference>
<evidence type="ECO:0000313" key="15">
    <source>
        <dbReference type="Proteomes" id="UP001497623"/>
    </source>
</evidence>
<dbReference type="Pfam" id="PF25059">
    <property type="entry name" value="FN3_DSCAM-DSCAML_C"/>
    <property type="match status" value="1"/>
</dbReference>
<keyword evidence="3" id="KW-0732">Signal</keyword>
<keyword evidence="15" id="KW-1185">Reference proteome</keyword>
<feature type="domain" description="Fibronectin type-III" evidence="13">
    <location>
        <begin position="726"/>
        <end position="819"/>
    </location>
</feature>
<keyword evidence="7 11" id="KW-0472">Membrane</keyword>
<dbReference type="InterPro" id="IPR050964">
    <property type="entry name" value="Striated_Muscle_Regulatory"/>
</dbReference>
<feature type="domain" description="Fibronectin type-III" evidence="13">
    <location>
        <begin position="322"/>
        <end position="440"/>
    </location>
</feature>
<feature type="domain" description="Ig-like" evidence="12">
    <location>
        <begin position="620"/>
        <end position="718"/>
    </location>
</feature>
<reference evidence="14 15" key="1">
    <citation type="submission" date="2024-05" db="EMBL/GenBank/DDBJ databases">
        <authorList>
            <person name="Wallberg A."/>
        </authorList>
    </citation>
    <scope>NUCLEOTIDE SEQUENCE [LARGE SCALE GENOMIC DNA]</scope>
</reference>
<feature type="region of interest" description="Disordered" evidence="10">
    <location>
        <begin position="1049"/>
        <end position="1121"/>
    </location>
</feature>
<dbReference type="InterPro" id="IPR013098">
    <property type="entry name" value="Ig_I-set"/>
</dbReference>
<dbReference type="Proteomes" id="UP001497623">
    <property type="component" value="Unassembled WGS sequence"/>
</dbReference>
<dbReference type="PANTHER" id="PTHR13817">
    <property type="entry name" value="TITIN"/>
    <property type="match status" value="1"/>
</dbReference>
<evidence type="ECO:0000256" key="8">
    <source>
        <dbReference type="ARBA" id="ARBA00023157"/>
    </source>
</evidence>
<evidence type="ECO:0000256" key="11">
    <source>
        <dbReference type="SAM" id="Phobius"/>
    </source>
</evidence>
<proteinExistence type="predicted"/>
<dbReference type="PRINTS" id="PR00014">
    <property type="entry name" value="FNTYPEIII"/>
</dbReference>
<feature type="domain" description="Ig-like" evidence="12">
    <location>
        <begin position="90"/>
        <end position="198"/>
    </location>
</feature>
<evidence type="ECO:0000256" key="9">
    <source>
        <dbReference type="ARBA" id="ARBA00023319"/>
    </source>
</evidence>
<dbReference type="InterPro" id="IPR003599">
    <property type="entry name" value="Ig_sub"/>
</dbReference>
<evidence type="ECO:0000256" key="6">
    <source>
        <dbReference type="ARBA" id="ARBA00022989"/>
    </source>
</evidence>
<sequence length="1121" mass="121658">MSAISGKDVIIPCQTEGYPPPSITWRKAQGSSVGNYQNLMVGSNLHQLPNSSLLLTSVTKEAQGKYLCEATNGIGAGLSKVIQVNVYAPPQFTADHENVSVGTGGSATLRCPVTGDQPMEVKWYKEGHTINGNYRYSLRESSVGIGGRRVSIGGDVSTDGALRVFQLVVSSVSREDRGEYSCSVKNAHGQAMRTLLLLVQEPPDLPRSLRVVEKSSRSLKLAWNPPMDGNSPITKYSLKYSKQDDGWYKQSSKKMDLSRGSNDNSVRDQDLMVGGSATEILVEGLIPAQQYLFTMFAHNAIGTSRPSEALQVSTKGEAPGGPPHSVKAIPLSSRSLEVHWAPPDSSLQHGEINAYMVGYKQAGFPSEEYEFEKIELSTSVLSSTELLITTSPASSAPPLCCTFIIKKLLPYTAYQVVVKAVNSEGIGPPSAVASATTKEDAPSAAPPGVKCSPMTAHSILVTWDDLPPSHARGKLLGYRVRYSPQNKVISKGETTSSVNVALRNLQPFTNYSIQITSFTLIGDGPYSDHIICTTEEDVPSAPGGLKAWTLGRDAIVVSWKPPPRPNGIITSYTIITITTAGFPKKSVVRGVILRHTVNLAHGGGNVQVKVSASTSVGEGPFSTPITVATTDTVPGRIISWGGIQAVHWKTDVILHCEMIGDPTPSRVWLRDGVPTTKNTDRRISSYPDGNLIVRDVKKDDSANYSCNAENIHGKDSITYVLQVQVPPDPPIVHATQSGSTSLTVSWKTGFNGGSPLLGLTISYKRKYGEWQEATVPPTLSSHQIQGLVCGNHYHLYVKAFNKVGEGRASESIHAQTAGGVPLLRDHAATVTSNTTWASINMVEWNDGGCPITHYTVAFKQVGTDSWILVSEREDGSLPVKLIGLRPSSSYIVRVTAHNSAGSIAQDYPFSTTALHGELSAPALVGNNVHLTDVRIILPILASSLAFLASIVTVCVCVKKKTPKPHKLPTASNNNDTKSSHGENIKQSEQLYGTIKKSPHQDYPTFDRIPEYSEDIYPYATFQLNNQQQNRSRHQPPSIYNNYQPIPYKEAYRQPGSKNNDPYGKVGVRGRHPTPCPRSIKSESEEYDTYGSDSETEQPVSSRTESSNQLDHDRPHLPHHRI</sequence>
<dbReference type="GO" id="GO:0030154">
    <property type="term" value="P:cell differentiation"/>
    <property type="evidence" value="ECO:0007669"/>
    <property type="project" value="UniProtKB-ARBA"/>
</dbReference>
<dbReference type="Pfam" id="PF00041">
    <property type="entry name" value="fn3"/>
    <property type="match status" value="5"/>
</dbReference>
<evidence type="ECO:0000259" key="12">
    <source>
        <dbReference type="PROSITE" id="PS50835"/>
    </source>
</evidence>
<dbReference type="SMART" id="SM00408">
    <property type="entry name" value="IGc2"/>
    <property type="match status" value="3"/>
</dbReference>
<dbReference type="InterPro" id="IPR036179">
    <property type="entry name" value="Ig-like_dom_sf"/>
</dbReference>
<dbReference type="InterPro" id="IPR003598">
    <property type="entry name" value="Ig_sub2"/>
</dbReference>
<dbReference type="PROSITE" id="PS50835">
    <property type="entry name" value="IG_LIKE"/>
    <property type="match status" value="3"/>
</dbReference>
<comment type="subcellular location">
    <subcellularLocation>
        <location evidence="1">Membrane</location>
        <topology evidence="1">Single-pass membrane protein</topology>
    </subcellularLocation>
</comment>
<comment type="caution">
    <text evidence="14">The sequence shown here is derived from an EMBL/GenBank/DDBJ whole genome shotgun (WGS) entry which is preliminary data.</text>
</comment>
<evidence type="ECO:0000256" key="10">
    <source>
        <dbReference type="SAM" id="MobiDB-lite"/>
    </source>
</evidence>
<dbReference type="InterPro" id="IPR013783">
    <property type="entry name" value="Ig-like_fold"/>
</dbReference>
<dbReference type="InterPro" id="IPR003961">
    <property type="entry name" value="FN3_dom"/>
</dbReference>
<evidence type="ECO:0000256" key="4">
    <source>
        <dbReference type="ARBA" id="ARBA00022737"/>
    </source>
</evidence>
<keyword evidence="2 11" id="KW-0812">Transmembrane</keyword>
<dbReference type="Pfam" id="PF13927">
    <property type="entry name" value="Ig_3"/>
    <property type="match status" value="2"/>
</dbReference>
<dbReference type="Pfam" id="PF07679">
    <property type="entry name" value="I-set"/>
    <property type="match status" value="1"/>
</dbReference>
<dbReference type="SMART" id="SM00060">
    <property type="entry name" value="FN3"/>
    <property type="match status" value="6"/>
</dbReference>
<feature type="domain" description="Fibronectin type-III" evidence="13">
    <location>
        <begin position="821"/>
        <end position="922"/>
    </location>
</feature>
<dbReference type="SUPFAM" id="SSF49265">
    <property type="entry name" value="Fibronectin type III"/>
    <property type="match status" value="4"/>
</dbReference>
<evidence type="ECO:0000256" key="1">
    <source>
        <dbReference type="ARBA" id="ARBA00004167"/>
    </source>
</evidence>
<feature type="compositionally biased region" description="Polar residues" evidence="10">
    <location>
        <begin position="1090"/>
        <end position="1108"/>
    </location>
</feature>
<feature type="domain" description="Ig-like" evidence="12">
    <location>
        <begin position="1"/>
        <end position="85"/>
    </location>
</feature>
<dbReference type="PANTHER" id="PTHR13817:SF73">
    <property type="entry name" value="FIBRONECTIN TYPE-III DOMAIN-CONTAINING PROTEIN"/>
    <property type="match status" value="1"/>
</dbReference>
<dbReference type="Gene3D" id="2.60.40.10">
    <property type="entry name" value="Immunoglobulins"/>
    <property type="match status" value="9"/>
</dbReference>
<dbReference type="InterPro" id="IPR007110">
    <property type="entry name" value="Ig-like_dom"/>
</dbReference>
<dbReference type="CDD" id="cd00096">
    <property type="entry name" value="Ig"/>
    <property type="match status" value="1"/>
</dbReference>
<evidence type="ECO:0000313" key="14">
    <source>
        <dbReference type="EMBL" id="CAL4091609.1"/>
    </source>
</evidence>
<evidence type="ECO:0000256" key="3">
    <source>
        <dbReference type="ARBA" id="ARBA00022729"/>
    </source>
</evidence>
<dbReference type="PROSITE" id="PS50853">
    <property type="entry name" value="FN3"/>
    <property type="match status" value="6"/>
</dbReference>
<feature type="domain" description="Fibronectin type-III" evidence="13">
    <location>
        <begin position="541"/>
        <end position="632"/>
    </location>
</feature>